<comment type="caution">
    <text evidence="1">The sequence shown here is derived from an EMBL/GenBank/DDBJ whole genome shotgun (WGS) entry which is preliminary data.</text>
</comment>
<name>A0A9P5Q6V7_9AGAR</name>
<evidence type="ECO:0000313" key="1">
    <source>
        <dbReference type="EMBL" id="KAF9076538.1"/>
    </source>
</evidence>
<dbReference type="EMBL" id="JADNRY010000006">
    <property type="protein sequence ID" value="KAF9076538.1"/>
    <property type="molecule type" value="Genomic_DNA"/>
</dbReference>
<protein>
    <submittedName>
        <fullName evidence="1">Uncharacterized protein</fullName>
    </submittedName>
</protein>
<reference evidence="1" key="1">
    <citation type="submission" date="2020-11" db="EMBL/GenBank/DDBJ databases">
        <authorList>
            <consortium name="DOE Joint Genome Institute"/>
            <person name="Ahrendt S."/>
            <person name="Riley R."/>
            <person name="Andreopoulos W."/>
            <person name="Labutti K."/>
            <person name="Pangilinan J."/>
            <person name="Ruiz-Duenas F.J."/>
            <person name="Barrasa J.M."/>
            <person name="Sanchez-Garcia M."/>
            <person name="Camarero S."/>
            <person name="Miyauchi S."/>
            <person name="Serrano A."/>
            <person name="Linde D."/>
            <person name="Babiker R."/>
            <person name="Drula E."/>
            <person name="Ayuso-Fernandez I."/>
            <person name="Pacheco R."/>
            <person name="Padilla G."/>
            <person name="Ferreira P."/>
            <person name="Barriuso J."/>
            <person name="Kellner H."/>
            <person name="Castanera R."/>
            <person name="Alfaro M."/>
            <person name="Ramirez L."/>
            <person name="Pisabarro A.G."/>
            <person name="Kuo A."/>
            <person name="Tritt A."/>
            <person name="Lipzen A."/>
            <person name="He G."/>
            <person name="Yan M."/>
            <person name="Ng V."/>
            <person name="Cullen D."/>
            <person name="Martin F."/>
            <person name="Rosso M.-N."/>
            <person name="Henrissat B."/>
            <person name="Hibbett D."/>
            <person name="Martinez A.T."/>
            <person name="Grigoriev I.V."/>
        </authorList>
    </citation>
    <scope>NUCLEOTIDE SEQUENCE</scope>
    <source>
        <strain evidence="1">AH 40177</strain>
    </source>
</reference>
<sequence length="74" mass="8272">DSLSWSEKELYSQLLLSKKEGFPLWNPKPDENLACEYRKRGTSIGDVGYLNGNGSFIYLFNVCALADDPVNARG</sequence>
<feature type="non-terminal residue" evidence="1">
    <location>
        <position position="74"/>
    </location>
</feature>
<evidence type="ECO:0000313" key="2">
    <source>
        <dbReference type="Proteomes" id="UP000772434"/>
    </source>
</evidence>
<accession>A0A9P5Q6V7</accession>
<dbReference type="OrthoDB" id="3070764at2759"/>
<keyword evidence="2" id="KW-1185">Reference proteome</keyword>
<gene>
    <name evidence="1" type="ORF">BDP27DRAFT_1198180</name>
</gene>
<dbReference type="Proteomes" id="UP000772434">
    <property type="component" value="Unassembled WGS sequence"/>
</dbReference>
<proteinExistence type="predicted"/>
<dbReference type="AlphaFoldDB" id="A0A9P5Q6V7"/>
<organism evidence="1 2">
    <name type="scientific">Rhodocollybia butyracea</name>
    <dbReference type="NCBI Taxonomy" id="206335"/>
    <lineage>
        <taxon>Eukaryota</taxon>
        <taxon>Fungi</taxon>
        <taxon>Dikarya</taxon>
        <taxon>Basidiomycota</taxon>
        <taxon>Agaricomycotina</taxon>
        <taxon>Agaricomycetes</taxon>
        <taxon>Agaricomycetidae</taxon>
        <taxon>Agaricales</taxon>
        <taxon>Marasmiineae</taxon>
        <taxon>Omphalotaceae</taxon>
        <taxon>Rhodocollybia</taxon>
    </lineage>
</organism>
<feature type="non-terminal residue" evidence="1">
    <location>
        <position position="1"/>
    </location>
</feature>